<dbReference type="PIRSF" id="PIRSF001357">
    <property type="entry name" value="DeoC"/>
    <property type="match status" value="1"/>
</dbReference>
<dbReference type="GO" id="GO:0006018">
    <property type="term" value="P:2-deoxyribose 1-phosphate catabolic process"/>
    <property type="evidence" value="ECO:0007669"/>
    <property type="project" value="UniProtKB-UniRule"/>
</dbReference>
<dbReference type="CDD" id="cd00959">
    <property type="entry name" value="DeoC"/>
    <property type="match status" value="1"/>
</dbReference>
<feature type="active site" description="Proton donor/acceptor" evidence="7">
    <location>
        <position position="183"/>
    </location>
</feature>
<dbReference type="FunFam" id="3.20.20.70:FF:000044">
    <property type="entry name" value="Deoxyribose-phosphate aldolase"/>
    <property type="match status" value="1"/>
</dbReference>
<dbReference type="UniPathway" id="UPA00002">
    <property type="reaction ID" value="UER00468"/>
</dbReference>
<sequence length="223" mass="23250">MQNNLAGMIDHTLLKPDATKEQIDKLLNEAKEYQFASVCINPSWVKASYDALKDTSVKVCTVIGFPLGATSTATKQFETKQAIEDGATEVDMVIPVGALKSGLTDVVKADIEAVVEEAKGKALVKVIIETSLLSDEEKVTACQIAKKAGADFVKTSTGFAGGGATVEDITLMRETVGSEMGVKASGGIKDLETTEALINAGATRIGASSGIAILAGKTSDSDY</sequence>
<protein>
    <recommendedName>
        <fullName evidence="7">Deoxyribose-phosphate aldolase</fullName>
        <shortName evidence="7">DERA</shortName>
        <ecNumber evidence="7">4.1.2.4</ecNumber>
    </recommendedName>
    <alternativeName>
        <fullName evidence="7">2-deoxy-D-ribose 5-phosphate aldolase</fullName>
    </alternativeName>
    <alternativeName>
        <fullName evidence="7">Phosphodeoxyriboaldolase</fullName>
        <shortName evidence="7">Deoxyriboaldolase</shortName>
    </alternativeName>
</protein>
<dbReference type="GO" id="GO:0004139">
    <property type="term" value="F:deoxyribose-phosphate aldolase activity"/>
    <property type="evidence" value="ECO:0007669"/>
    <property type="project" value="UniProtKB-UniRule"/>
</dbReference>
<dbReference type="RefSeq" id="WP_114353618.1">
    <property type="nucleotide sequence ID" value="NZ_QPJJ01000011.1"/>
</dbReference>
<gene>
    <name evidence="7" type="primary">deoC</name>
    <name evidence="8" type="ORF">DFR57_11153</name>
</gene>
<organism evidence="8 9">
    <name type="scientific">Saliterribacillus persicus</name>
    <dbReference type="NCBI Taxonomy" id="930114"/>
    <lineage>
        <taxon>Bacteria</taxon>
        <taxon>Bacillati</taxon>
        <taxon>Bacillota</taxon>
        <taxon>Bacilli</taxon>
        <taxon>Bacillales</taxon>
        <taxon>Bacillaceae</taxon>
        <taxon>Saliterribacillus</taxon>
    </lineage>
</organism>
<dbReference type="GO" id="GO:0016052">
    <property type="term" value="P:carbohydrate catabolic process"/>
    <property type="evidence" value="ECO:0007669"/>
    <property type="project" value="TreeGrafter"/>
</dbReference>
<accession>A0A368XBU9</accession>
<dbReference type="InterPro" id="IPR013785">
    <property type="entry name" value="Aldolase_TIM"/>
</dbReference>
<evidence type="ECO:0000256" key="6">
    <source>
        <dbReference type="ARBA" id="ARBA00056337"/>
    </source>
</evidence>
<evidence type="ECO:0000256" key="2">
    <source>
        <dbReference type="ARBA" id="ARBA00022490"/>
    </source>
</evidence>
<dbReference type="InterPro" id="IPR011343">
    <property type="entry name" value="DeoC"/>
</dbReference>
<comment type="subcellular location">
    <subcellularLocation>
        <location evidence="7">Cytoplasm</location>
    </subcellularLocation>
</comment>
<dbReference type="OrthoDB" id="9778711at2"/>
<dbReference type="AlphaFoldDB" id="A0A368XBU9"/>
<evidence type="ECO:0000256" key="4">
    <source>
        <dbReference type="ARBA" id="ARBA00023270"/>
    </source>
</evidence>
<dbReference type="EC" id="4.1.2.4" evidence="7"/>
<proteinExistence type="inferred from homology"/>
<feature type="active site" description="Proton donor/acceptor" evidence="7">
    <location>
        <position position="91"/>
    </location>
</feature>
<feature type="active site" description="Schiff-base intermediate with acetaldehyde" evidence="7">
    <location>
        <position position="154"/>
    </location>
</feature>
<dbReference type="HAMAP" id="MF_00114">
    <property type="entry name" value="DeoC_type1"/>
    <property type="match status" value="1"/>
</dbReference>
<comment type="function">
    <text evidence="6 7">Catalyzes a reversible aldol reaction between acetaldehyde and D-glyceraldehyde 3-phosphate to generate 2-deoxy-D-ribose 5-phosphate.</text>
</comment>
<comment type="caution">
    <text evidence="8">The sequence shown here is derived from an EMBL/GenBank/DDBJ whole genome shotgun (WGS) entry which is preliminary data.</text>
</comment>
<dbReference type="InterPro" id="IPR002915">
    <property type="entry name" value="DeoC/FbaB/LacD_aldolase"/>
</dbReference>
<dbReference type="PANTHER" id="PTHR10889">
    <property type="entry name" value="DEOXYRIBOSE-PHOSPHATE ALDOLASE"/>
    <property type="match status" value="1"/>
</dbReference>
<dbReference type="Gene3D" id="3.20.20.70">
    <property type="entry name" value="Aldolase class I"/>
    <property type="match status" value="1"/>
</dbReference>
<comment type="catalytic activity">
    <reaction evidence="5 7">
        <text>2-deoxy-D-ribose 5-phosphate = D-glyceraldehyde 3-phosphate + acetaldehyde</text>
        <dbReference type="Rhea" id="RHEA:12821"/>
        <dbReference type="ChEBI" id="CHEBI:15343"/>
        <dbReference type="ChEBI" id="CHEBI:59776"/>
        <dbReference type="ChEBI" id="CHEBI:62877"/>
        <dbReference type="EC" id="4.1.2.4"/>
    </reaction>
</comment>
<dbReference type="Pfam" id="PF01791">
    <property type="entry name" value="DeoC"/>
    <property type="match status" value="1"/>
</dbReference>
<evidence type="ECO:0000313" key="8">
    <source>
        <dbReference type="EMBL" id="RCW65325.1"/>
    </source>
</evidence>
<dbReference type="PANTHER" id="PTHR10889:SF1">
    <property type="entry name" value="DEOXYRIBOSE-PHOSPHATE ALDOLASE"/>
    <property type="match status" value="1"/>
</dbReference>
<dbReference type="Proteomes" id="UP000252585">
    <property type="component" value="Unassembled WGS sequence"/>
</dbReference>
<dbReference type="SMART" id="SM01133">
    <property type="entry name" value="DeoC"/>
    <property type="match status" value="1"/>
</dbReference>
<dbReference type="GO" id="GO:0005737">
    <property type="term" value="C:cytoplasm"/>
    <property type="evidence" value="ECO:0007669"/>
    <property type="project" value="UniProtKB-SubCell"/>
</dbReference>
<dbReference type="SUPFAM" id="SSF51569">
    <property type="entry name" value="Aldolase"/>
    <property type="match status" value="1"/>
</dbReference>
<dbReference type="GO" id="GO:0009264">
    <property type="term" value="P:deoxyribonucleotide catabolic process"/>
    <property type="evidence" value="ECO:0007669"/>
    <property type="project" value="UniProtKB-UniRule"/>
</dbReference>
<comment type="pathway">
    <text evidence="7">Carbohydrate degradation; 2-deoxy-D-ribose 1-phosphate degradation; D-glyceraldehyde 3-phosphate and acetaldehyde from 2-deoxy-alpha-D-ribose 1-phosphate: step 2/2.</text>
</comment>
<evidence type="ECO:0000256" key="7">
    <source>
        <dbReference type="HAMAP-Rule" id="MF_00114"/>
    </source>
</evidence>
<name>A0A368XBU9_9BACI</name>
<keyword evidence="4 7" id="KW-0704">Schiff base</keyword>
<keyword evidence="2 7" id="KW-0963">Cytoplasm</keyword>
<dbReference type="NCBIfam" id="TIGR00126">
    <property type="entry name" value="deoC"/>
    <property type="match status" value="1"/>
</dbReference>
<dbReference type="EMBL" id="QPJJ01000011">
    <property type="protein sequence ID" value="RCW65325.1"/>
    <property type="molecule type" value="Genomic_DNA"/>
</dbReference>
<dbReference type="InterPro" id="IPR028581">
    <property type="entry name" value="DeoC_typeI"/>
</dbReference>
<comment type="similarity">
    <text evidence="1 7">Belongs to the DeoC/FbaB aldolase family. DeoC type 1 subfamily.</text>
</comment>
<keyword evidence="3 7" id="KW-0456">Lyase</keyword>
<reference evidence="8 9" key="1">
    <citation type="submission" date="2018-07" db="EMBL/GenBank/DDBJ databases">
        <title>Genomic Encyclopedia of Type Strains, Phase IV (KMG-IV): sequencing the most valuable type-strain genomes for metagenomic binning, comparative biology and taxonomic classification.</title>
        <authorList>
            <person name="Goeker M."/>
        </authorList>
    </citation>
    <scope>NUCLEOTIDE SEQUENCE [LARGE SCALE GENOMIC DNA]</scope>
    <source>
        <strain evidence="8 9">DSM 27696</strain>
    </source>
</reference>
<evidence type="ECO:0000256" key="5">
    <source>
        <dbReference type="ARBA" id="ARBA00048791"/>
    </source>
</evidence>
<evidence type="ECO:0000256" key="1">
    <source>
        <dbReference type="ARBA" id="ARBA00010936"/>
    </source>
</evidence>
<evidence type="ECO:0000313" key="9">
    <source>
        <dbReference type="Proteomes" id="UP000252585"/>
    </source>
</evidence>
<evidence type="ECO:0000256" key="3">
    <source>
        <dbReference type="ARBA" id="ARBA00023239"/>
    </source>
</evidence>
<keyword evidence="9" id="KW-1185">Reference proteome</keyword>